<evidence type="ECO:0000313" key="2">
    <source>
        <dbReference type="Proteomes" id="UP000199297"/>
    </source>
</evidence>
<proteinExistence type="predicted"/>
<dbReference type="Proteomes" id="UP000199297">
    <property type="component" value="Unassembled WGS sequence"/>
</dbReference>
<dbReference type="RefSeq" id="WP_085283337.1">
    <property type="nucleotide sequence ID" value="NZ_FOBI01000049.1"/>
</dbReference>
<protein>
    <submittedName>
        <fullName evidence="1">IS66 Orf2 like protein</fullName>
    </submittedName>
</protein>
<dbReference type="PANTHER" id="PTHR36455">
    <property type="match status" value="1"/>
</dbReference>
<organism evidence="1 2">
    <name type="scientific">Colwellia chukchiensis</name>
    <dbReference type="NCBI Taxonomy" id="641665"/>
    <lineage>
        <taxon>Bacteria</taxon>
        <taxon>Pseudomonadati</taxon>
        <taxon>Pseudomonadota</taxon>
        <taxon>Gammaproteobacteria</taxon>
        <taxon>Alteromonadales</taxon>
        <taxon>Colwelliaceae</taxon>
        <taxon>Colwellia</taxon>
    </lineage>
</organism>
<name>A0A1H7UJZ1_9GAMM</name>
<dbReference type="STRING" id="641665.GCA_002104455_01586"/>
<dbReference type="OrthoDB" id="4956084at2"/>
<dbReference type="EMBL" id="FOBI01000049">
    <property type="protein sequence ID" value="SEL97129.1"/>
    <property type="molecule type" value="Genomic_DNA"/>
</dbReference>
<gene>
    <name evidence="1" type="ORF">SAMN05216262_1492</name>
</gene>
<evidence type="ECO:0000313" key="1">
    <source>
        <dbReference type="EMBL" id="SEL97129.1"/>
    </source>
</evidence>
<dbReference type="InterPro" id="IPR008878">
    <property type="entry name" value="Transposase_IS66_Orf2"/>
</dbReference>
<keyword evidence="2" id="KW-1185">Reference proteome</keyword>
<reference evidence="2" key="1">
    <citation type="submission" date="2016-10" db="EMBL/GenBank/DDBJ databases">
        <authorList>
            <person name="Varghese N."/>
            <person name="Submissions S."/>
        </authorList>
    </citation>
    <scope>NUCLEOTIDE SEQUENCE [LARGE SCALE GENOMIC DNA]</scope>
    <source>
        <strain evidence="2">CGMCC 1.9127</strain>
    </source>
</reference>
<dbReference type="NCBIfam" id="NF033819">
    <property type="entry name" value="IS66_TnpB"/>
    <property type="match status" value="1"/>
</dbReference>
<dbReference type="PANTHER" id="PTHR36455:SF1">
    <property type="entry name" value="BLR8292 PROTEIN"/>
    <property type="match status" value="1"/>
</dbReference>
<accession>A0A1H7UJZ1</accession>
<dbReference type="Pfam" id="PF05717">
    <property type="entry name" value="TnpB_IS66"/>
    <property type="match status" value="1"/>
</dbReference>
<dbReference type="AlphaFoldDB" id="A0A1H7UJZ1"/>
<sequence>MKMFTSVPDVFLYRDFVDFRKSINGLAAIVEQQMRLSALNGSVYVFCNKGRDKLKILYWDKTGFALWYKRLEKDTFKWPKKLEQQSMNLTEQQLHWLLNGFDVLGHQAVSYASVAL</sequence>